<dbReference type="Proteomes" id="UP001597083">
    <property type="component" value="Unassembled WGS sequence"/>
</dbReference>
<dbReference type="EMBL" id="JBHTIR010000270">
    <property type="protein sequence ID" value="MFD0851159.1"/>
    <property type="molecule type" value="Genomic_DNA"/>
</dbReference>
<accession>A0ABW3C9K7</accession>
<organism evidence="2 3">
    <name type="scientific">Actinomadura adrarensis</name>
    <dbReference type="NCBI Taxonomy" id="1819600"/>
    <lineage>
        <taxon>Bacteria</taxon>
        <taxon>Bacillati</taxon>
        <taxon>Actinomycetota</taxon>
        <taxon>Actinomycetes</taxon>
        <taxon>Streptosporangiales</taxon>
        <taxon>Thermomonosporaceae</taxon>
        <taxon>Actinomadura</taxon>
    </lineage>
</organism>
<evidence type="ECO:0000313" key="2">
    <source>
        <dbReference type="EMBL" id="MFD0851159.1"/>
    </source>
</evidence>
<evidence type="ECO:0000313" key="3">
    <source>
        <dbReference type="Proteomes" id="UP001597083"/>
    </source>
</evidence>
<name>A0ABW3C9K7_9ACTN</name>
<gene>
    <name evidence="2" type="ORF">ACFQ07_02945</name>
</gene>
<protein>
    <submittedName>
        <fullName evidence="2">Uncharacterized protein</fullName>
    </submittedName>
</protein>
<keyword evidence="3" id="KW-1185">Reference proteome</keyword>
<reference evidence="3" key="1">
    <citation type="journal article" date="2019" name="Int. J. Syst. Evol. Microbiol.">
        <title>The Global Catalogue of Microorganisms (GCM) 10K type strain sequencing project: providing services to taxonomists for standard genome sequencing and annotation.</title>
        <authorList>
            <consortium name="The Broad Institute Genomics Platform"/>
            <consortium name="The Broad Institute Genome Sequencing Center for Infectious Disease"/>
            <person name="Wu L."/>
            <person name="Ma J."/>
        </authorList>
    </citation>
    <scope>NUCLEOTIDE SEQUENCE [LARGE SCALE GENOMIC DNA]</scope>
    <source>
        <strain evidence="3">JCM 31696</strain>
    </source>
</reference>
<sequence>MGNCPTNFIGSPDLADNGQAGRSNHTGCPPSFPTTSRTGAAAARKLIASLGHNHA</sequence>
<evidence type="ECO:0000256" key="1">
    <source>
        <dbReference type="SAM" id="MobiDB-lite"/>
    </source>
</evidence>
<comment type="caution">
    <text evidence="2">The sequence shown here is derived from an EMBL/GenBank/DDBJ whole genome shotgun (WGS) entry which is preliminary data.</text>
</comment>
<proteinExistence type="predicted"/>
<feature type="region of interest" description="Disordered" evidence="1">
    <location>
        <begin position="1"/>
        <end position="39"/>
    </location>
</feature>